<evidence type="ECO:0000256" key="2">
    <source>
        <dbReference type="ARBA" id="ARBA00002147"/>
    </source>
</evidence>
<dbReference type="InterPro" id="IPR013785">
    <property type="entry name" value="Aldolase_TIM"/>
</dbReference>
<comment type="catalytic activity">
    <reaction evidence="1 7">
        <text>an N-acyl-D-glucosamine 6-phosphate = an N-acyl-D-mannosamine 6-phosphate</text>
        <dbReference type="Rhea" id="RHEA:23932"/>
        <dbReference type="ChEBI" id="CHEBI:57599"/>
        <dbReference type="ChEBI" id="CHEBI:57666"/>
        <dbReference type="EC" id="5.1.3.9"/>
    </reaction>
</comment>
<evidence type="ECO:0000313" key="9">
    <source>
        <dbReference type="Proteomes" id="UP000275368"/>
    </source>
</evidence>
<evidence type="ECO:0000313" key="8">
    <source>
        <dbReference type="EMBL" id="BBH19457.1"/>
    </source>
</evidence>
<comment type="pathway">
    <text evidence="3 7">Amino-sugar metabolism; N-acetylneuraminate degradation; D-fructose 6-phosphate from N-acetylneuraminate: step 3/5.</text>
</comment>
<keyword evidence="6 7" id="KW-0119">Carbohydrate metabolism</keyword>
<dbReference type="KEGG" id="pbk:Back11_08020"/>
<dbReference type="PANTHER" id="PTHR36204:SF1">
    <property type="entry name" value="N-ACETYLMANNOSAMINE-6-PHOSPHATE 2-EPIMERASE-RELATED"/>
    <property type="match status" value="1"/>
</dbReference>
<gene>
    <name evidence="8" type="primary">nanE_1</name>
    <name evidence="7" type="synonym">nanE</name>
    <name evidence="8" type="ORF">Back11_08020</name>
</gene>
<dbReference type="EC" id="5.1.3.9" evidence="7"/>
<keyword evidence="5 7" id="KW-0413">Isomerase</keyword>
<dbReference type="InterPro" id="IPR007260">
    <property type="entry name" value="NanE"/>
</dbReference>
<dbReference type="GO" id="GO:0019262">
    <property type="term" value="P:N-acetylneuraminate catabolic process"/>
    <property type="evidence" value="ECO:0007669"/>
    <property type="project" value="UniProtKB-UniRule"/>
</dbReference>
<dbReference type="GO" id="GO:0047465">
    <property type="term" value="F:N-acylglucosamine-6-phosphate 2-epimerase activity"/>
    <property type="evidence" value="ECO:0007669"/>
    <property type="project" value="UniProtKB-EC"/>
</dbReference>
<comment type="similarity">
    <text evidence="4 7">Belongs to the NanE family.</text>
</comment>
<proteinExistence type="inferred from homology"/>
<evidence type="ECO:0000256" key="4">
    <source>
        <dbReference type="ARBA" id="ARBA00007439"/>
    </source>
</evidence>
<dbReference type="Gene3D" id="3.20.20.70">
    <property type="entry name" value="Aldolase class I"/>
    <property type="match status" value="1"/>
</dbReference>
<dbReference type="InterPro" id="IPR011060">
    <property type="entry name" value="RibuloseP-bd_barrel"/>
</dbReference>
<dbReference type="Proteomes" id="UP000275368">
    <property type="component" value="Chromosome"/>
</dbReference>
<dbReference type="GO" id="GO:0005975">
    <property type="term" value="P:carbohydrate metabolic process"/>
    <property type="evidence" value="ECO:0007669"/>
    <property type="project" value="UniProtKB-UniRule"/>
</dbReference>
<dbReference type="UniPathway" id="UPA00629">
    <property type="reaction ID" value="UER00682"/>
</dbReference>
<protein>
    <recommendedName>
        <fullName evidence="7">Putative N-acetylmannosamine-6-phosphate 2-epimerase</fullName>
        <ecNumber evidence="7">5.1.3.9</ecNumber>
    </recommendedName>
    <alternativeName>
        <fullName evidence="7">ManNAc-6-P epimerase</fullName>
    </alternativeName>
</protein>
<evidence type="ECO:0000256" key="3">
    <source>
        <dbReference type="ARBA" id="ARBA00005081"/>
    </source>
</evidence>
<dbReference type="Pfam" id="PF04131">
    <property type="entry name" value="NanE"/>
    <property type="match status" value="1"/>
</dbReference>
<evidence type="ECO:0000256" key="5">
    <source>
        <dbReference type="ARBA" id="ARBA00023235"/>
    </source>
</evidence>
<sequence>MMINKYTNMKIGELMNNSLISNLKHGLIVSCQALEQEPLYGSAKMLSMAMAAQEGGAVAIRANTPRDIAAIKSKCALPIIGLYKKHYPGSDVYITPTLLEIKEIVEAGADFVAIDATMLARPNGILLKEFIPSIRKNFPSTLIVADISTFEEGVAAMDLGVDVVSTTMSGYTPYSLQQEPPDIALVARLSALGTTPILAEGRIWTPEECVACLDAGAHAVVVGTAITRPQEITKKFVKSIDHFLKT</sequence>
<evidence type="ECO:0000256" key="1">
    <source>
        <dbReference type="ARBA" id="ARBA00000056"/>
    </source>
</evidence>
<keyword evidence="9" id="KW-1185">Reference proteome</keyword>
<organism evidence="8 9">
    <name type="scientific">Paenibacillus baekrokdamisoli</name>
    <dbReference type="NCBI Taxonomy" id="1712516"/>
    <lineage>
        <taxon>Bacteria</taxon>
        <taxon>Bacillati</taxon>
        <taxon>Bacillota</taxon>
        <taxon>Bacilli</taxon>
        <taxon>Bacillales</taxon>
        <taxon>Paenibacillaceae</taxon>
        <taxon>Paenibacillus</taxon>
    </lineage>
</organism>
<dbReference type="CDD" id="cd04729">
    <property type="entry name" value="NanE"/>
    <property type="match status" value="1"/>
</dbReference>
<dbReference type="HAMAP" id="MF_01235">
    <property type="entry name" value="ManNAc6P_epimer"/>
    <property type="match status" value="1"/>
</dbReference>
<evidence type="ECO:0000256" key="6">
    <source>
        <dbReference type="ARBA" id="ARBA00023277"/>
    </source>
</evidence>
<reference evidence="8 9" key="1">
    <citation type="submission" date="2018-11" db="EMBL/GenBank/DDBJ databases">
        <title>Complete genome sequence of Paenibacillus baekrokdamisoli strain KCTC 33723.</title>
        <authorList>
            <person name="Kang S.W."/>
            <person name="Lee K.C."/>
            <person name="Kim K.K."/>
            <person name="Kim J.S."/>
            <person name="Kim D.S."/>
            <person name="Ko S.H."/>
            <person name="Yang S.H."/>
            <person name="Lee J.S."/>
        </authorList>
    </citation>
    <scope>NUCLEOTIDE SEQUENCE [LARGE SCALE GENOMIC DNA]</scope>
    <source>
        <strain evidence="8 9">KCTC 33723</strain>
    </source>
</reference>
<dbReference type="NCBIfam" id="NF002231">
    <property type="entry name" value="PRK01130.1"/>
    <property type="match status" value="1"/>
</dbReference>
<dbReference type="GO" id="GO:0006053">
    <property type="term" value="P:N-acetylmannosamine catabolic process"/>
    <property type="evidence" value="ECO:0007669"/>
    <property type="project" value="TreeGrafter"/>
</dbReference>
<comment type="function">
    <text evidence="2 7">Converts N-acetylmannosamine-6-phosphate (ManNAc-6-P) to N-acetylglucosamine-6-phosphate (GlcNAc-6-P).</text>
</comment>
<dbReference type="PANTHER" id="PTHR36204">
    <property type="entry name" value="N-ACETYLMANNOSAMINE-6-PHOSPHATE 2-EPIMERASE-RELATED"/>
    <property type="match status" value="1"/>
</dbReference>
<dbReference type="SUPFAM" id="SSF51366">
    <property type="entry name" value="Ribulose-phoshate binding barrel"/>
    <property type="match status" value="1"/>
</dbReference>
<accession>A0A3G9IKK4</accession>
<name>A0A3G9IKK4_9BACL</name>
<dbReference type="EMBL" id="AP019308">
    <property type="protein sequence ID" value="BBH19457.1"/>
    <property type="molecule type" value="Genomic_DNA"/>
</dbReference>
<dbReference type="AlphaFoldDB" id="A0A3G9IKK4"/>
<evidence type="ECO:0000256" key="7">
    <source>
        <dbReference type="HAMAP-Rule" id="MF_01235"/>
    </source>
</evidence>
<dbReference type="GO" id="GO:0005829">
    <property type="term" value="C:cytosol"/>
    <property type="evidence" value="ECO:0007669"/>
    <property type="project" value="TreeGrafter"/>
</dbReference>